<name>A0ABT8T0L0_9HYPH</name>
<sequence>MQIHETSLTGGFTNPVLDSQNVFRTVMNCMAQPGTIGEVAMGVEPPAPLGAAAGAVMLTLCDHDTAVWLGPHLLTPGITGWLGFHCGAPLTKEKTEAKFAFAHHKAPLPSLMSFAQGTLEYPDRSTTLVIEVEALDGGPTLELKGPGIRTTALLSPKGLPEHVLKQWAKNGQIFPQGVDVILTAGHRLAALPRTCKISLKEA</sequence>
<dbReference type="Pfam" id="PF05845">
    <property type="entry name" value="PhnH"/>
    <property type="match status" value="1"/>
</dbReference>
<dbReference type="PIRSF" id="PIRSF020680">
    <property type="entry name" value="PhnH"/>
    <property type="match status" value="1"/>
</dbReference>
<reference evidence="1" key="2">
    <citation type="submission" date="2023-07" db="EMBL/GenBank/DDBJ databases">
        <authorList>
            <person name="Sun H."/>
        </authorList>
    </citation>
    <scope>NUCLEOTIDE SEQUENCE</scope>
    <source>
        <strain evidence="1">05753</strain>
    </source>
</reference>
<reference evidence="1" key="1">
    <citation type="journal article" date="2015" name="Int. J. Syst. Evol. Microbiol.">
        <title>Rhizobium oryzicola sp. nov., potential plant-growth-promoting endophytic bacteria isolated from rice roots.</title>
        <authorList>
            <person name="Zhang X.X."/>
            <person name="Gao J.S."/>
            <person name="Cao Y.H."/>
            <person name="Sheirdil R.A."/>
            <person name="Wang X.C."/>
            <person name="Zhang L."/>
        </authorList>
    </citation>
    <scope>NUCLEOTIDE SEQUENCE</scope>
    <source>
        <strain evidence="1">05753</strain>
    </source>
</reference>
<dbReference type="Gene3D" id="3.40.50.11310">
    <property type="entry name" value="Bacterial phosphonate metabolism protein PhnH"/>
    <property type="match status" value="1"/>
</dbReference>
<dbReference type="GO" id="GO:0016829">
    <property type="term" value="F:lyase activity"/>
    <property type="evidence" value="ECO:0007669"/>
    <property type="project" value="UniProtKB-KW"/>
</dbReference>
<dbReference type="InterPro" id="IPR038058">
    <property type="entry name" value="PhnH-like_sp"/>
</dbReference>
<dbReference type="InterPro" id="IPR008772">
    <property type="entry name" value="Phosphonate_metab_PhnH"/>
</dbReference>
<comment type="caution">
    <text evidence="1">The sequence shown here is derived from an EMBL/GenBank/DDBJ whole genome shotgun (WGS) entry which is preliminary data.</text>
</comment>
<proteinExistence type="predicted"/>
<protein>
    <submittedName>
        <fullName evidence="1">Phosphonate C-P lyase system protein PhnH</fullName>
    </submittedName>
</protein>
<accession>A0ABT8T0L0</accession>
<evidence type="ECO:0000313" key="1">
    <source>
        <dbReference type="EMBL" id="MDO1584161.1"/>
    </source>
</evidence>
<gene>
    <name evidence="1" type="primary">phnH</name>
    <name evidence="1" type="ORF">Q2T52_18920</name>
</gene>
<dbReference type="SUPFAM" id="SSF159709">
    <property type="entry name" value="PhnH-like"/>
    <property type="match status" value="1"/>
</dbReference>
<dbReference type="RefSeq" id="WP_302078395.1">
    <property type="nucleotide sequence ID" value="NZ_JAUKWQ010000007.1"/>
</dbReference>
<keyword evidence="2" id="KW-1185">Reference proteome</keyword>
<dbReference type="NCBIfam" id="TIGR03292">
    <property type="entry name" value="PhnH_redo"/>
    <property type="match status" value="1"/>
</dbReference>
<dbReference type="EMBL" id="JAUKWQ010000007">
    <property type="protein sequence ID" value="MDO1584161.1"/>
    <property type="molecule type" value="Genomic_DNA"/>
</dbReference>
<evidence type="ECO:0000313" key="2">
    <source>
        <dbReference type="Proteomes" id="UP001169006"/>
    </source>
</evidence>
<organism evidence="1 2">
    <name type="scientific">Rhizobium oryzicola</name>
    <dbReference type="NCBI Taxonomy" id="1232668"/>
    <lineage>
        <taxon>Bacteria</taxon>
        <taxon>Pseudomonadati</taxon>
        <taxon>Pseudomonadota</taxon>
        <taxon>Alphaproteobacteria</taxon>
        <taxon>Hyphomicrobiales</taxon>
        <taxon>Rhizobiaceae</taxon>
        <taxon>Rhizobium/Agrobacterium group</taxon>
        <taxon>Rhizobium</taxon>
    </lineage>
</organism>
<dbReference type="Proteomes" id="UP001169006">
    <property type="component" value="Unassembled WGS sequence"/>
</dbReference>
<keyword evidence="1" id="KW-0456">Lyase</keyword>